<evidence type="ECO:0000313" key="2">
    <source>
        <dbReference type="Proteomes" id="UP000095468"/>
    </source>
</evidence>
<dbReference type="AlphaFoldDB" id="A0A174GJJ6"/>
<dbReference type="InterPro" id="IPR012337">
    <property type="entry name" value="RNaseH-like_sf"/>
</dbReference>
<dbReference type="Proteomes" id="UP000095468">
    <property type="component" value="Unassembled WGS sequence"/>
</dbReference>
<sequence>MGCATRLSRSAPSSSTITATWFGIEFDESTGHAHSALADARVTAKLLKQMMDGNYRVSPRAQEIRQRWGMGERAQTRLSSKCPELGDLLLKLKAVGR</sequence>
<proteinExistence type="predicted"/>
<accession>A0A174GJJ6</accession>
<evidence type="ECO:0000313" key="1">
    <source>
        <dbReference type="EMBL" id="CUO60605.1"/>
    </source>
</evidence>
<evidence type="ECO:0008006" key="3">
    <source>
        <dbReference type="Google" id="ProtNLM"/>
    </source>
</evidence>
<dbReference type="Gene3D" id="3.30.420.10">
    <property type="entry name" value="Ribonuclease H-like superfamily/Ribonuclease H"/>
    <property type="match status" value="1"/>
</dbReference>
<reference evidence="1 2" key="1">
    <citation type="submission" date="2015-09" db="EMBL/GenBank/DDBJ databases">
        <authorList>
            <consortium name="Pathogen Informatics"/>
        </authorList>
    </citation>
    <scope>NUCLEOTIDE SEQUENCE [LARGE SCALE GENOMIC DNA]</scope>
    <source>
        <strain evidence="1 2">2789STDY5608823</strain>
    </source>
</reference>
<name>A0A174GJJ6_9ACTN</name>
<dbReference type="RefSeq" id="WP_055287658.1">
    <property type="nucleotide sequence ID" value="NZ_CYYP01000030.1"/>
</dbReference>
<protein>
    <recommendedName>
        <fullName evidence="3">Exonuclease domain-containing protein</fullName>
    </recommendedName>
</protein>
<dbReference type="EMBL" id="CYYP01000030">
    <property type="protein sequence ID" value="CUO60605.1"/>
    <property type="molecule type" value="Genomic_DNA"/>
</dbReference>
<gene>
    <name evidence="1" type="ORF">ERS852381_01923</name>
</gene>
<dbReference type="SUPFAM" id="SSF53098">
    <property type="entry name" value="Ribonuclease H-like"/>
    <property type="match status" value="1"/>
</dbReference>
<dbReference type="InterPro" id="IPR036397">
    <property type="entry name" value="RNaseH_sf"/>
</dbReference>
<organism evidence="1 2">
    <name type="scientific">Collinsella aerofaciens</name>
    <dbReference type="NCBI Taxonomy" id="74426"/>
    <lineage>
        <taxon>Bacteria</taxon>
        <taxon>Bacillati</taxon>
        <taxon>Actinomycetota</taxon>
        <taxon>Coriobacteriia</taxon>
        <taxon>Coriobacteriales</taxon>
        <taxon>Coriobacteriaceae</taxon>
        <taxon>Collinsella</taxon>
    </lineage>
</organism>
<dbReference type="GO" id="GO:0003676">
    <property type="term" value="F:nucleic acid binding"/>
    <property type="evidence" value="ECO:0007669"/>
    <property type="project" value="InterPro"/>
</dbReference>